<feature type="compositionally biased region" description="Low complexity" evidence="6">
    <location>
        <begin position="478"/>
        <end position="493"/>
    </location>
</feature>
<reference evidence="9 10" key="1">
    <citation type="submission" date="2019-03" db="EMBL/GenBank/DDBJ databases">
        <title>Genomic Encyclopedia of Type Strains, Phase IV (KMG-IV): sequencing the most valuable type-strain genomes for metagenomic binning, comparative biology and taxonomic classification.</title>
        <authorList>
            <person name="Goeker M."/>
        </authorList>
    </citation>
    <scope>NUCLEOTIDE SEQUENCE [LARGE SCALE GENOMIC DNA]</scope>
    <source>
        <strain evidence="9 10">DSM 2132</strain>
    </source>
</reference>
<evidence type="ECO:0000256" key="7">
    <source>
        <dbReference type="SAM" id="SignalP"/>
    </source>
</evidence>
<dbReference type="Pfam" id="PF22694">
    <property type="entry name" value="CtpB_N-like"/>
    <property type="match status" value="1"/>
</dbReference>
<feature type="domain" description="PDZ" evidence="8">
    <location>
        <begin position="86"/>
        <end position="152"/>
    </location>
</feature>
<dbReference type="GO" id="GO:0007165">
    <property type="term" value="P:signal transduction"/>
    <property type="evidence" value="ECO:0007669"/>
    <property type="project" value="TreeGrafter"/>
</dbReference>
<dbReference type="GO" id="GO:0030288">
    <property type="term" value="C:outer membrane-bounded periplasmic space"/>
    <property type="evidence" value="ECO:0007669"/>
    <property type="project" value="TreeGrafter"/>
</dbReference>
<dbReference type="InterPro" id="IPR004447">
    <property type="entry name" value="Peptidase_S41A"/>
</dbReference>
<keyword evidence="4 5" id="KW-0720">Serine protease</keyword>
<dbReference type="Pfam" id="PF13180">
    <property type="entry name" value="PDZ_2"/>
    <property type="match status" value="1"/>
</dbReference>
<dbReference type="Gene3D" id="3.90.226.10">
    <property type="entry name" value="2-enoyl-CoA Hydratase, Chain A, domain 1"/>
    <property type="match status" value="1"/>
</dbReference>
<feature type="compositionally biased region" description="Basic residues" evidence="6">
    <location>
        <begin position="494"/>
        <end position="504"/>
    </location>
</feature>
<feature type="chain" id="PRO_5020760721" evidence="7">
    <location>
        <begin position="25"/>
        <end position="504"/>
    </location>
</feature>
<dbReference type="SUPFAM" id="SSF50156">
    <property type="entry name" value="PDZ domain-like"/>
    <property type="match status" value="1"/>
</dbReference>
<evidence type="ECO:0000256" key="4">
    <source>
        <dbReference type="ARBA" id="ARBA00022825"/>
    </source>
</evidence>
<evidence type="ECO:0000256" key="2">
    <source>
        <dbReference type="ARBA" id="ARBA00022670"/>
    </source>
</evidence>
<sequence>MRTGFFAVTLSALLTLGLALPGAAETDKKGFNTYQDLNRFVEVFEKIRAEYVEEVDDGEVLEAAINGMLRSLDPHSSYMGPETFQNMQVQTEGEYGGLGMEVTMEDGVVKVVSPIDDTPAERAGIQGGDYITHIDGEAITDTSLTKAVRRMRGPIGQSVIITVVRQGVDEPFDVEIVRDKIRLASVDYRVERGNIGYIRISSFNEKTTPGLKDALSGLKADLGDDLAGIVLDLRNNPGGLLNEAISVSDMFLDQGEIVSTRGRRPSDRARWNATPGDRADGVPVVVLVNPFSASASEIVAGALQDHRRATILGERTFGKGTVQTVLRLDRESAIRLTTGRYYTPSNRSIQERGIEPDIEVLQTETSGRRVRREEDLAGHLVNENGPLKPAAAEALKDAAGDGEAPDGTDTGGDDTDAPDAEATGADAPHTDDRDADAPAGDQVAADTAAEDSEPVDRQLERALDLLQGTEVALSNMDGARIGSGRPGRPSGARLTRRRAHSTRR</sequence>
<keyword evidence="3 5" id="KW-0378">Hydrolase</keyword>
<name>A0A4R2PQI4_RHOSA</name>
<keyword evidence="2 5" id="KW-0645">Protease</keyword>
<dbReference type="GO" id="GO:0006508">
    <property type="term" value="P:proteolysis"/>
    <property type="evidence" value="ECO:0007669"/>
    <property type="project" value="UniProtKB-KW"/>
</dbReference>
<accession>A0A4R2PQI4</accession>
<organism evidence="9 10">
    <name type="scientific">Rhodothalassium salexigens DSM 2132</name>
    <dbReference type="NCBI Taxonomy" id="1188247"/>
    <lineage>
        <taxon>Bacteria</taxon>
        <taxon>Pseudomonadati</taxon>
        <taxon>Pseudomonadota</taxon>
        <taxon>Alphaproteobacteria</taxon>
        <taxon>Rhodothalassiales</taxon>
        <taxon>Rhodothalassiaceae</taxon>
        <taxon>Rhodothalassium</taxon>
    </lineage>
</organism>
<evidence type="ECO:0000256" key="5">
    <source>
        <dbReference type="RuleBase" id="RU004404"/>
    </source>
</evidence>
<dbReference type="FunFam" id="2.30.42.10:FF:000063">
    <property type="entry name" value="Peptidase, S41 family"/>
    <property type="match status" value="1"/>
</dbReference>
<dbReference type="InterPro" id="IPR029045">
    <property type="entry name" value="ClpP/crotonase-like_dom_sf"/>
</dbReference>
<feature type="compositionally biased region" description="Acidic residues" evidence="6">
    <location>
        <begin position="403"/>
        <end position="419"/>
    </location>
</feature>
<keyword evidence="10" id="KW-1185">Reference proteome</keyword>
<dbReference type="RefSeq" id="WP_132707999.1">
    <property type="nucleotide sequence ID" value="NZ_JACIGF010000003.1"/>
</dbReference>
<dbReference type="SMART" id="SM00245">
    <property type="entry name" value="TSPc"/>
    <property type="match status" value="1"/>
</dbReference>
<dbReference type="AlphaFoldDB" id="A0A4R2PQI4"/>
<comment type="caution">
    <text evidence="9">The sequence shown here is derived from an EMBL/GenBank/DDBJ whole genome shotgun (WGS) entry which is preliminary data.</text>
</comment>
<protein>
    <submittedName>
        <fullName evidence="9">Carboxyl-terminal processing protease</fullName>
    </submittedName>
</protein>
<dbReference type="EMBL" id="SLXO01000003">
    <property type="protein sequence ID" value="TCP36471.1"/>
    <property type="molecule type" value="Genomic_DNA"/>
</dbReference>
<dbReference type="GO" id="GO:0004175">
    <property type="term" value="F:endopeptidase activity"/>
    <property type="evidence" value="ECO:0007669"/>
    <property type="project" value="TreeGrafter"/>
</dbReference>
<dbReference type="InterPro" id="IPR001478">
    <property type="entry name" value="PDZ"/>
</dbReference>
<feature type="region of interest" description="Disordered" evidence="6">
    <location>
        <begin position="393"/>
        <end position="457"/>
    </location>
</feature>
<comment type="similarity">
    <text evidence="1 5">Belongs to the peptidase S41A family.</text>
</comment>
<dbReference type="InterPro" id="IPR055210">
    <property type="entry name" value="CtpA/B_N"/>
</dbReference>
<evidence type="ECO:0000256" key="3">
    <source>
        <dbReference type="ARBA" id="ARBA00022801"/>
    </source>
</evidence>
<dbReference type="SMART" id="SM00228">
    <property type="entry name" value="PDZ"/>
    <property type="match status" value="1"/>
</dbReference>
<evidence type="ECO:0000256" key="1">
    <source>
        <dbReference type="ARBA" id="ARBA00009179"/>
    </source>
</evidence>
<dbReference type="OrthoDB" id="9812068at2"/>
<dbReference type="CDD" id="cd07560">
    <property type="entry name" value="Peptidase_S41_CPP"/>
    <property type="match status" value="1"/>
</dbReference>
<evidence type="ECO:0000259" key="8">
    <source>
        <dbReference type="PROSITE" id="PS50106"/>
    </source>
</evidence>
<gene>
    <name evidence="9" type="ORF">EV659_103363</name>
</gene>
<dbReference type="SUPFAM" id="SSF52096">
    <property type="entry name" value="ClpP/crotonase"/>
    <property type="match status" value="1"/>
</dbReference>
<evidence type="ECO:0000313" key="9">
    <source>
        <dbReference type="EMBL" id="TCP36471.1"/>
    </source>
</evidence>
<dbReference type="PANTHER" id="PTHR32060:SF30">
    <property type="entry name" value="CARBOXY-TERMINAL PROCESSING PROTEASE CTPA"/>
    <property type="match status" value="1"/>
</dbReference>
<dbReference type="PROSITE" id="PS50106">
    <property type="entry name" value="PDZ"/>
    <property type="match status" value="1"/>
</dbReference>
<dbReference type="Gene3D" id="3.30.750.44">
    <property type="match status" value="1"/>
</dbReference>
<keyword evidence="7" id="KW-0732">Signal</keyword>
<dbReference type="InterPro" id="IPR036034">
    <property type="entry name" value="PDZ_sf"/>
</dbReference>
<dbReference type="Proteomes" id="UP000295399">
    <property type="component" value="Unassembled WGS sequence"/>
</dbReference>
<dbReference type="GO" id="GO:0008236">
    <property type="term" value="F:serine-type peptidase activity"/>
    <property type="evidence" value="ECO:0007669"/>
    <property type="project" value="UniProtKB-KW"/>
</dbReference>
<evidence type="ECO:0000313" key="10">
    <source>
        <dbReference type="Proteomes" id="UP000295399"/>
    </source>
</evidence>
<dbReference type="CDD" id="cd06782">
    <property type="entry name" value="cpPDZ_CPP-like"/>
    <property type="match status" value="1"/>
</dbReference>
<dbReference type="PANTHER" id="PTHR32060">
    <property type="entry name" value="TAIL-SPECIFIC PROTEASE"/>
    <property type="match status" value="1"/>
</dbReference>
<dbReference type="Pfam" id="PF03572">
    <property type="entry name" value="Peptidase_S41"/>
    <property type="match status" value="1"/>
</dbReference>
<dbReference type="NCBIfam" id="TIGR00225">
    <property type="entry name" value="prc"/>
    <property type="match status" value="1"/>
</dbReference>
<dbReference type="InterPro" id="IPR005151">
    <property type="entry name" value="Tail-specific_protease"/>
</dbReference>
<evidence type="ECO:0000256" key="6">
    <source>
        <dbReference type="SAM" id="MobiDB-lite"/>
    </source>
</evidence>
<feature type="region of interest" description="Disordered" evidence="6">
    <location>
        <begin position="474"/>
        <end position="504"/>
    </location>
</feature>
<dbReference type="InParanoid" id="A0A4R2PQI4"/>
<dbReference type="Gene3D" id="2.30.42.10">
    <property type="match status" value="1"/>
</dbReference>
<dbReference type="FunFam" id="3.90.226.10:FF:000029">
    <property type="entry name" value="Peptidase, S41 family"/>
    <property type="match status" value="1"/>
</dbReference>
<proteinExistence type="inferred from homology"/>
<feature type="signal peptide" evidence="7">
    <location>
        <begin position="1"/>
        <end position="24"/>
    </location>
</feature>